<dbReference type="GO" id="GO:0055085">
    <property type="term" value="P:transmembrane transport"/>
    <property type="evidence" value="ECO:0007669"/>
    <property type="project" value="InterPro"/>
</dbReference>
<evidence type="ECO:0000256" key="3">
    <source>
        <dbReference type="ARBA" id="ARBA00022692"/>
    </source>
</evidence>
<dbReference type="EMBL" id="LT837803">
    <property type="protein sequence ID" value="SMB22604.1"/>
    <property type="molecule type" value="Genomic_DNA"/>
</dbReference>
<sequence>MNFDGLQAGILLPAFVAGLLVLATHVPLGAEVLRRGIIFMDLAIAQFAGLGIVAVHAFAGEAEGDDIWQAQAAAVGAALLGALLLRWTEKRAPQRQEALIGVSFVVAACAAILLLAKDPHGGEHMQALLVGQILWSTWLGLLPLTGISAAVLLLWFALRSTRVAPLAFYLLFALIVTASVQVVGVYLVFASLIVPALASGGRLLPAWLIGAAGYAVGLIASALFDLPAGAAIVLALAGCALIGAMFLSRDAVRMRFGKTWWRREG</sequence>
<keyword evidence="9" id="KW-1185">Reference proteome</keyword>
<evidence type="ECO:0000256" key="1">
    <source>
        <dbReference type="ARBA" id="ARBA00004141"/>
    </source>
</evidence>
<feature type="transmembrane region" description="Helical" evidence="7">
    <location>
        <begin position="99"/>
        <end position="116"/>
    </location>
</feature>
<feature type="transmembrane region" description="Helical" evidence="7">
    <location>
        <begin position="136"/>
        <end position="158"/>
    </location>
</feature>
<evidence type="ECO:0000313" key="8">
    <source>
        <dbReference type="EMBL" id="SMB22604.1"/>
    </source>
</evidence>
<evidence type="ECO:0000256" key="2">
    <source>
        <dbReference type="ARBA" id="ARBA00008034"/>
    </source>
</evidence>
<dbReference type="AlphaFoldDB" id="A0A7Z7MUF8"/>
<feature type="transmembrane region" description="Helical" evidence="7">
    <location>
        <begin position="70"/>
        <end position="87"/>
    </location>
</feature>
<feature type="transmembrane region" description="Helical" evidence="7">
    <location>
        <begin position="38"/>
        <end position="58"/>
    </location>
</feature>
<dbReference type="Proteomes" id="UP000242886">
    <property type="component" value="Chromosome SDENCHOL"/>
</dbReference>
<dbReference type="PANTHER" id="PTHR30477">
    <property type="entry name" value="ABC-TRANSPORTER METAL-BINDING PROTEIN"/>
    <property type="match status" value="1"/>
</dbReference>
<evidence type="ECO:0000313" key="9">
    <source>
        <dbReference type="Proteomes" id="UP000242886"/>
    </source>
</evidence>
<feature type="transmembrane region" description="Helical" evidence="7">
    <location>
        <begin position="6"/>
        <end position="26"/>
    </location>
</feature>
<keyword evidence="6" id="KW-0813">Transport</keyword>
<evidence type="ECO:0000256" key="5">
    <source>
        <dbReference type="ARBA" id="ARBA00023136"/>
    </source>
</evidence>
<comment type="subcellular location">
    <subcellularLocation>
        <location evidence="6">Cell membrane</location>
        <topology evidence="6">Multi-pass membrane protein</topology>
    </subcellularLocation>
    <subcellularLocation>
        <location evidence="1">Membrane</location>
        <topology evidence="1">Multi-pass membrane protein</topology>
    </subcellularLocation>
</comment>
<comment type="similarity">
    <text evidence="2 6">Belongs to the ABC-3 integral membrane protein family.</text>
</comment>
<evidence type="ECO:0000256" key="6">
    <source>
        <dbReference type="RuleBase" id="RU003943"/>
    </source>
</evidence>
<protein>
    <submittedName>
        <fullName evidence="8">ABC 3 transporter family protein</fullName>
    </submittedName>
</protein>
<reference evidence="8" key="1">
    <citation type="submission" date="2017-03" db="EMBL/GenBank/DDBJ databases">
        <authorList>
            <consortium name="AG Boll"/>
        </authorList>
    </citation>
    <scope>NUCLEOTIDE SEQUENCE [LARGE SCALE GENOMIC DNA]</scope>
    <source>
        <strain evidence="8">Chol</strain>
    </source>
</reference>
<keyword evidence="4 7" id="KW-1133">Transmembrane helix</keyword>
<dbReference type="GO" id="GO:0043190">
    <property type="term" value="C:ATP-binding cassette (ABC) transporter complex"/>
    <property type="evidence" value="ECO:0007669"/>
    <property type="project" value="InterPro"/>
</dbReference>
<dbReference type="Pfam" id="PF00950">
    <property type="entry name" value="ABC-3"/>
    <property type="match status" value="1"/>
</dbReference>
<keyword evidence="5 7" id="KW-0472">Membrane</keyword>
<dbReference type="SUPFAM" id="SSF81345">
    <property type="entry name" value="ABC transporter involved in vitamin B12 uptake, BtuC"/>
    <property type="match status" value="1"/>
</dbReference>
<feature type="transmembrane region" description="Helical" evidence="7">
    <location>
        <begin position="170"/>
        <end position="198"/>
    </location>
</feature>
<feature type="transmembrane region" description="Helical" evidence="7">
    <location>
        <begin position="204"/>
        <end position="224"/>
    </location>
</feature>
<dbReference type="PANTHER" id="PTHR30477:SF19">
    <property type="entry name" value="METAL ABC TRANSPORTER PERMEASE"/>
    <property type="match status" value="1"/>
</dbReference>
<proteinExistence type="inferred from homology"/>
<evidence type="ECO:0000256" key="7">
    <source>
        <dbReference type="SAM" id="Phobius"/>
    </source>
</evidence>
<feature type="transmembrane region" description="Helical" evidence="7">
    <location>
        <begin position="231"/>
        <end position="248"/>
    </location>
</feature>
<dbReference type="GO" id="GO:0010043">
    <property type="term" value="P:response to zinc ion"/>
    <property type="evidence" value="ECO:0007669"/>
    <property type="project" value="TreeGrafter"/>
</dbReference>
<evidence type="ECO:0000256" key="4">
    <source>
        <dbReference type="ARBA" id="ARBA00022989"/>
    </source>
</evidence>
<dbReference type="InterPro" id="IPR001626">
    <property type="entry name" value="ABC_TroCD"/>
</dbReference>
<keyword evidence="3 6" id="KW-0812">Transmembrane</keyword>
<dbReference type="RefSeq" id="WP_154716023.1">
    <property type="nucleotide sequence ID" value="NZ_LT837803.1"/>
</dbReference>
<accession>A0A7Z7MUF8</accession>
<gene>
    <name evidence="8" type="ORF">SDENCHOL_10640</name>
</gene>
<organism evidence="8 9">
    <name type="scientific">Sterolibacterium denitrificans</name>
    <dbReference type="NCBI Taxonomy" id="157592"/>
    <lineage>
        <taxon>Bacteria</taxon>
        <taxon>Pseudomonadati</taxon>
        <taxon>Pseudomonadota</taxon>
        <taxon>Betaproteobacteria</taxon>
        <taxon>Nitrosomonadales</taxon>
        <taxon>Sterolibacteriaceae</taxon>
        <taxon>Sterolibacterium</taxon>
    </lineage>
</organism>
<name>A0A7Z7MUF8_9PROT</name>
<dbReference type="InterPro" id="IPR037294">
    <property type="entry name" value="ABC_BtuC-like"/>
</dbReference>